<evidence type="ECO:0000313" key="2">
    <source>
        <dbReference type="EMBL" id="QTD49345.1"/>
    </source>
</evidence>
<dbReference type="InterPro" id="IPR007484">
    <property type="entry name" value="Peptidase_M28"/>
</dbReference>
<proteinExistence type="predicted"/>
<reference evidence="2" key="1">
    <citation type="submission" date="2021-03" db="EMBL/GenBank/DDBJ databases">
        <title>Acanthopleuribacteraceae sp. M133.</title>
        <authorList>
            <person name="Wang G."/>
        </authorList>
    </citation>
    <scope>NUCLEOTIDE SEQUENCE</scope>
    <source>
        <strain evidence="2">M133</strain>
    </source>
</reference>
<dbReference type="PANTHER" id="PTHR12147:SF26">
    <property type="entry name" value="PEPTIDASE M28 DOMAIN-CONTAINING PROTEIN"/>
    <property type="match status" value="1"/>
</dbReference>
<gene>
    <name evidence="2" type="ORF">J3U87_27485</name>
</gene>
<keyword evidence="3" id="KW-1185">Reference proteome</keyword>
<protein>
    <submittedName>
        <fullName evidence="2">M28 family peptidase</fullName>
    </submittedName>
</protein>
<evidence type="ECO:0000259" key="1">
    <source>
        <dbReference type="Pfam" id="PF04389"/>
    </source>
</evidence>
<name>A0A8A4TS22_SULCO</name>
<dbReference type="EMBL" id="CP071793">
    <property type="protein sequence ID" value="QTD49345.1"/>
    <property type="molecule type" value="Genomic_DNA"/>
</dbReference>
<dbReference type="Proteomes" id="UP000663929">
    <property type="component" value="Chromosome"/>
</dbReference>
<evidence type="ECO:0000313" key="3">
    <source>
        <dbReference type="Proteomes" id="UP000663929"/>
    </source>
</evidence>
<dbReference type="Pfam" id="PF04389">
    <property type="entry name" value="Peptidase_M28"/>
    <property type="match status" value="1"/>
</dbReference>
<dbReference type="GO" id="GO:0006508">
    <property type="term" value="P:proteolysis"/>
    <property type="evidence" value="ECO:0007669"/>
    <property type="project" value="InterPro"/>
</dbReference>
<dbReference type="GO" id="GO:0008235">
    <property type="term" value="F:metalloexopeptidase activity"/>
    <property type="evidence" value="ECO:0007669"/>
    <property type="project" value="InterPro"/>
</dbReference>
<dbReference type="KEGG" id="scor:J3U87_27485"/>
<dbReference type="Gene3D" id="3.40.630.10">
    <property type="entry name" value="Zn peptidases"/>
    <property type="match status" value="1"/>
</dbReference>
<accession>A0A8A4TS22</accession>
<sequence length="309" mass="34945">MLTIDSSDADPLIPDSEYRHMLEAVDGARLKRWLETVAVPRHFTMEPEANRRIGDWLFDQLKRMGYDVAFQGDYRNVVALPAQPFDCPLVMVGAHYDSVPYCPGADDNGSAVVALLECARILSLASRPQPVGFLLFNCEEDGLLGSTDFVKHYQKGDPYTIGGIQVLEMLGYCDHRPGSQQVPPGLPIPVPISDTGNFLAILSNRHSNAHNDRLMRLAKTYVPEYEVLGLKVLMGVEQFFPVLHRSDHSPFWKKSIPAMMWTDTAEFRNPHYHRSSDVVDTVDFAFLRWATQLLVLAVCDMAREFRMHH</sequence>
<dbReference type="PANTHER" id="PTHR12147">
    <property type="entry name" value="METALLOPEPTIDASE M28 FAMILY MEMBER"/>
    <property type="match status" value="1"/>
</dbReference>
<dbReference type="SUPFAM" id="SSF53187">
    <property type="entry name" value="Zn-dependent exopeptidases"/>
    <property type="match status" value="1"/>
</dbReference>
<dbReference type="InterPro" id="IPR045175">
    <property type="entry name" value="M28_fam"/>
</dbReference>
<feature type="domain" description="Peptidase M28" evidence="1">
    <location>
        <begin position="89"/>
        <end position="291"/>
    </location>
</feature>
<dbReference type="AlphaFoldDB" id="A0A8A4TS22"/>
<dbReference type="RefSeq" id="WP_237378980.1">
    <property type="nucleotide sequence ID" value="NZ_CP071793.1"/>
</dbReference>
<organism evidence="2 3">
    <name type="scientific">Sulfidibacter corallicola</name>
    <dbReference type="NCBI Taxonomy" id="2818388"/>
    <lineage>
        <taxon>Bacteria</taxon>
        <taxon>Pseudomonadati</taxon>
        <taxon>Acidobacteriota</taxon>
        <taxon>Holophagae</taxon>
        <taxon>Acanthopleuribacterales</taxon>
        <taxon>Acanthopleuribacteraceae</taxon>
        <taxon>Sulfidibacter</taxon>
    </lineage>
</organism>